<keyword evidence="3" id="KW-1185">Reference proteome</keyword>
<evidence type="ECO:0000313" key="2">
    <source>
        <dbReference type="EMBL" id="KAK7684323.1"/>
    </source>
</evidence>
<reference evidence="2 3" key="1">
    <citation type="submission" date="2022-09" db="EMBL/GenBank/DDBJ databases">
        <authorList>
            <person name="Palmer J.M."/>
        </authorList>
    </citation>
    <scope>NUCLEOTIDE SEQUENCE [LARGE SCALE GENOMIC DNA]</scope>
    <source>
        <strain evidence="2 3">DSM 7382</strain>
    </source>
</reference>
<evidence type="ECO:0000313" key="3">
    <source>
        <dbReference type="Proteomes" id="UP001385951"/>
    </source>
</evidence>
<feature type="region of interest" description="Disordered" evidence="1">
    <location>
        <begin position="113"/>
        <end position="176"/>
    </location>
</feature>
<feature type="compositionally biased region" description="Acidic residues" evidence="1">
    <location>
        <begin position="132"/>
        <end position="142"/>
    </location>
</feature>
<dbReference type="Proteomes" id="UP001385951">
    <property type="component" value="Unassembled WGS sequence"/>
</dbReference>
<protein>
    <submittedName>
        <fullName evidence="2">Uncharacterized protein</fullName>
    </submittedName>
</protein>
<comment type="caution">
    <text evidence="2">The sequence shown here is derived from an EMBL/GenBank/DDBJ whole genome shotgun (WGS) entry which is preliminary data.</text>
</comment>
<proteinExistence type="predicted"/>
<evidence type="ECO:0000256" key="1">
    <source>
        <dbReference type="SAM" id="MobiDB-lite"/>
    </source>
</evidence>
<dbReference type="EMBL" id="JASBNA010000026">
    <property type="protein sequence ID" value="KAK7684323.1"/>
    <property type="molecule type" value="Genomic_DNA"/>
</dbReference>
<sequence length="337" mass="37704">MFIPLEKINGLIIWVDQFPAVDNVISEALEMWNIAWTKRTVHEIQHEDVSVRFCGNINPLPNLEDGTLSTFYHTHLKEHNSESYFGRYVGECRRPPLPLEIVIDISDFEGRTHSKAPEKFQTPKRGRHAVSDDADDLDEEDSTSGHKRQRKSSTRPGPLVSQFEPRHAQTVPPSSAQRVTLRVAHFELDAKGAFHVDWTPENASIIKAVIEKDAVNVSGRMKKVYNISLFRGSAAPEPWVAKRFVNIGNGVDAVTPKENQDQLQAEASRICLGKAMLAAFYDRASETGTRISKAFNFTEIILVSEVYQCHIGPSVASGCSGSTLPENTTIVWLLEPR</sequence>
<organism evidence="2 3">
    <name type="scientific">Cerrena zonata</name>
    <dbReference type="NCBI Taxonomy" id="2478898"/>
    <lineage>
        <taxon>Eukaryota</taxon>
        <taxon>Fungi</taxon>
        <taxon>Dikarya</taxon>
        <taxon>Basidiomycota</taxon>
        <taxon>Agaricomycotina</taxon>
        <taxon>Agaricomycetes</taxon>
        <taxon>Polyporales</taxon>
        <taxon>Cerrenaceae</taxon>
        <taxon>Cerrena</taxon>
    </lineage>
</organism>
<name>A0AAW0FRQ4_9APHY</name>
<gene>
    <name evidence="2" type="ORF">QCA50_012647</name>
</gene>
<accession>A0AAW0FRQ4</accession>
<dbReference type="AlphaFoldDB" id="A0AAW0FRQ4"/>